<comment type="similarity">
    <text evidence="1">Belongs to the LysR transcriptional regulatory family.</text>
</comment>
<accession>A0ABV7F730</accession>
<dbReference type="Gene3D" id="1.10.10.10">
    <property type="entry name" value="Winged helix-like DNA-binding domain superfamily/Winged helix DNA-binding domain"/>
    <property type="match status" value="1"/>
</dbReference>
<comment type="caution">
    <text evidence="6">The sequence shown here is derived from an EMBL/GenBank/DDBJ whole genome shotgun (WGS) entry which is preliminary data.</text>
</comment>
<feature type="domain" description="HTH lysR-type" evidence="5">
    <location>
        <begin position="1"/>
        <end position="61"/>
    </location>
</feature>
<reference evidence="7" key="1">
    <citation type="journal article" date="2019" name="Int. J. Syst. Evol. Microbiol.">
        <title>The Global Catalogue of Microorganisms (GCM) 10K type strain sequencing project: providing services to taxonomists for standard genome sequencing and annotation.</title>
        <authorList>
            <consortium name="The Broad Institute Genomics Platform"/>
            <consortium name="The Broad Institute Genome Sequencing Center for Infectious Disease"/>
            <person name="Wu L."/>
            <person name="Ma J."/>
        </authorList>
    </citation>
    <scope>NUCLEOTIDE SEQUENCE [LARGE SCALE GENOMIC DNA]</scope>
    <source>
        <strain evidence="7">KCTC 42986</strain>
    </source>
</reference>
<evidence type="ECO:0000313" key="7">
    <source>
        <dbReference type="Proteomes" id="UP001595530"/>
    </source>
</evidence>
<dbReference type="InterPro" id="IPR000847">
    <property type="entry name" value="LysR_HTH_N"/>
</dbReference>
<dbReference type="PRINTS" id="PR00039">
    <property type="entry name" value="HTHLYSR"/>
</dbReference>
<evidence type="ECO:0000256" key="1">
    <source>
        <dbReference type="ARBA" id="ARBA00009437"/>
    </source>
</evidence>
<dbReference type="InterPro" id="IPR005119">
    <property type="entry name" value="LysR_subst-bd"/>
</dbReference>
<dbReference type="PANTHER" id="PTHR30126">
    <property type="entry name" value="HTH-TYPE TRANSCRIPTIONAL REGULATOR"/>
    <property type="match status" value="1"/>
</dbReference>
<dbReference type="InterPro" id="IPR036390">
    <property type="entry name" value="WH_DNA-bd_sf"/>
</dbReference>
<dbReference type="SUPFAM" id="SSF46785">
    <property type="entry name" value="Winged helix' DNA-binding domain"/>
    <property type="match status" value="1"/>
</dbReference>
<proteinExistence type="inferred from homology"/>
<gene>
    <name evidence="6" type="ORF">ACFOFO_22825</name>
</gene>
<dbReference type="InterPro" id="IPR036388">
    <property type="entry name" value="WH-like_DNA-bd_sf"/>
</dbReference>
<keyword evidence="3" id="KW-0238">DNA-binding</keyword>
<keyword evidence="7" id="KW-1185">Reference proteome</keyword>
<evidence type="ECO:0000256" key="2">
    <source>
        <dbReference type="ARBA" id="ARBA00023015"/>
    </source>
</evidence>
<dbReference type="EMBL" id="JBHRTP010000088">
    <property type="protein sequence ID" value="MFC3110750.1"/>
    <property type="molecule type" value="Genomic_DNA"/>
</dbReference>
<name>A0ABV7F730_9BURK</name>
<dbReference type="Gene3D" id="3.40.190.290">
    <property type="match status" value="1"/>
</dbReference>
<evidence type="ECO:0000256" key="4">
    <source>
        <dbReference type="ARBA" id="ARBA00023163"/>
    </source>
</evidence>
<keyword evidence="2" id="KW-0805">Transcription regulation</keyword>
<organism evidence="6 7">
    <name type="scientific">Undibacterium arcticum</name>
    <dbReference type="NCBI Taxonomy" id="1762892"/>
    <lineage>
        <taxon>Bacteria</taxon>
        <taxon>Pseudomonadati</taxon>
        <taxon>Pseudomonadota</taxon>
        <taxon>Betaproteobacteria</taxon>
        <taxon>Burkholderiales</taxon>
        <taxon>Oxalobacteraceae</taxon>
        <taxon>Undibacterium</taxon>
    </lineage>
</organism>
<evidence type="ECO:0000313" key="6">
    <source>
        <dbReference type="EMBL" id="MFC3110750.1"/>
    </source>
</evidence>
<dbReference type="PROSITE" id="PS50931">
    <property type="entry name" value="HTH_LYSR"/>
    <property type="match status" value="1"/>
</dbReference>
<evidence type="ECO:0000256" key="3">
    <source>
        <dbReference type="ARBA" id="ARBA00023125"/>
    </source>
</evidence>
<evidence type="ECO:0000259" key="5">
    <source>
        <dbReference type="PROSITE" id="PS50931"/>
    </source>
</evidence>
<dbReference type="Pfam" id="PF00126">
    <property type="entry name" value="HTH_1"/>
    <property type="match status" value="1"/>
</dbReference>
<keyword evidence="4" id="KW-0804">Transcription</keyword>
<sequence length="327" mass="35879">MYHASFKQLQALLQVARHESVTRAADALHVTQPAVSLQLKLLEDVAGTPLTRKQGRGIQLTAAGDVMVGYAERILRLWEEAADEVAALKGVISGTLRVGAVTTAEHLLPAMLVNFTTERPNVRIKLQVGNRPEIINLLTRHEIDLAIMGTPPRELRTNAVRFARHPMAFVASPGHALMKKRQVSLADVTEENLLVRERGSGTRTAVERLYKDAGLSLRIGSELSSNEAIKRMTAAGLGVAFLSVHACTLEFETGLLRLLPIPENPVVADWHVMHLTGKPIPTVAAAFQEFVIEKGQEVVHQELEGFHKNLAKLHTSQPTVSKNLRGR</sequence>
<dbReference type="Proteomes" id="UP001595530">
    <property type="component" value="Unassembled WGS sequence"/>
</dbReference>
<dbReference type="Pfam" id="PF03466">
    <property type="entry name" value="LysR_substrate"/>
    <property type="match status" value="1"/>
</dbReference>
<protein>
    <submittedName>
        <fullName evidence="6">LysR family transcriptional regulator</fullName>
    </submittedName>
</protein>
<dbReference type="RefSeq" id="WP_390327624.1">
    <property type="nucleotide sequence ID" value="NZ_JBHRTP010000088.1"/>
</dbReference>
<dbReference type="PANTHER" id="PTHR30126:SF5">
    <property type="entry name" value="HTH-TYPE TRANSCRIPTIONAL ACTIVATOR CMPR"/>
    <property type="match status" value="1"/>
</dbReference>
<dbReference type="SUPFAM" id="SSF53850">
    <property type="entry name" value="Periplasmic binding protein-like II"/>
    <property type="match status" value="1"/>
</dbReference>